<feature type="transmembrane region" description="Helical" evidence="2">
    <location>
        <begin position="64"/>
        <end position="82"/>
    </location>
</feature>
<comment type="caution">
    <text evidence="3">The sequence shown here is derived from an EMBL/GenBank/DDBJ whole genome shotgun (WGS) entry which is preliminary data.</text>
</comment>
<dbReference type="AlphaFoldDB" id="A0AAE3KCM7"/>
<dbReference type="Proteomes" id="UP001203207">
    <property type="component" value="Unassembled WGS sequence"/>
</dbReference>
<evidence type="ECO:0000256" key="1">
    <source>
        <dbReference type="SAM" id="MobiDB-lite"/>
    </source>
</evidence>
<proteinExistence type="predicted"/>
<accession>A0AAE3KCM7</accession>
<organism evidence="3 4">
    <name type="scientific">Natronocalculus amylovorans</name>
    <dbReference type="NCBI Taxonomy" id="2917812"/>
    <lineage>
        <taxon>Archaea</taxon>
        <taxon>Methanobacteriati</taxon>
        <taxon>Methanobacteriota</taxon>
        <taxon>Stenosarchaea group</taxon>
        <taxon>Halobacteria</taxon>
        <taxon>Halobacteriales</taxon>
        <taxon>Haloferacaceae</taxon>
        <taxon>Natronocalculus</taxon>
    </lineage>
</organism>
<dbReference type="EMBL" id="JAKRVX010000006">
    <property type="protein sequence ID" value="MCL9817889.1"/>
    <property type="molecule type" value="Genomic_DNA"/>
</dbReference>
<feature type="region of interest" description="Disordered" evidence="1">
    <location>
        <begin position="29"/>
        <end position="59"/>
    </location>
</feature>
<reference evidence="3" key="2">
    <citation type="submission" date="2022-02" db="EMBL/GenBank/DDBJ databases">
        <authorList>
            <person name="Elcheninov A.G."/>
            <person name="Sorokin D.Y."/>
            <person name="Kublanov I.V."/>
        </authorList>
    </citation>
    <scope>NUCLEOTIDE SEQUENCE</scope>
    <source>
        <strain evidence="3">AArc-St2</strain>
    </source>
</reference>
<name>A0AAE3KCM7_9EURY</name>
<keyword evidence="2" id="KW-1133">Transmembrane helix</keyword>
<keyword evidence="4" id="KW-1185">Reference proteome</keyword>
<dbReference type="RefSeq" id="WP_250585263.1">
    <property type="nucleotide sequence ID" value="NZ_JAKRVX010000006.1"/>
</dbReference>
<evidence type="ECO:0000313" key="4">
    <source>
        <dbReference type="Proteomes" id="UP001203207"/>
    </source>
</evidence>
<reference evidence="3" key="1">
    <citation type="journal article" date="2022" name="Syst. Appl. Microbiol.">
        <title>Natronocalculus amylovorans gen. nov., sp. nov., and Natranaeroarchaeum aerophilus sp. nov., dominant culturable amylolytic natronoarchaea from hypersaline soda lakes in southwestern Siberia.</title>
        <authorList>
            <person name="Sorokin D.Y."/>
            <person name="Elcheninov A.G."/>
            <person name="Khizhniak T.V."/>
            <person name="Koenen M."/>
            <person name="Bale N.J."/>
            <person name="Damste J.S.S."/>
            <person name="Kublanov I.V."/>
        </authorList>
    </citation>
    <scope>NUCLEOTIDE SEQUENCE</scope>
    <source>
        <strain evidence="3">AArc-St2</strain>
    </source>
</reference>
<gene>
    <name evidence="3" type="ORF">AArcSt2_13170</name>
</gene>
<evidence type="ECO:0000256" key="2">
    <source>
        <dbReference type="SAM" id="Phobius"/>
    </source>
</evidence>
<keyword evidence="2" id="KW-0812">Transmembrane</keyword>
<evidence type="ECO:0000313" key="3">
    <source>
        <dbReference type="EMBL" id="MCL9817889.1"/>
    </source>
</evidence>
<sequence>MGDITLFEVHLDGGRLQFGPERIGELLSDVRGDAAEGSTDEATPTETEEETTLADKTAETGPNMAVAVVLVVLFAAIAIAAMKFRSKPASELEALDSS</sequence>
<keyword evidence="2" id="KW-0472">Membrane</keyword>
<protein>
    <submittedName>
        <fullName evidence="3">Uncharacterized protein</fullName>
    </submittedName>
</protein>